<name>A0AAD1U132_EUPCR</name>
<accession>A0AAD1U132</accession>
<dbReference type="EMBL" id="CAMPGE010000653">
    <property type="protein sequence ID" value="CAI2359405.1"/>
    <property type="molecule type" value="Genomic_DNA"/>
</dbReference>
<sequence>MSSFDNIPLNRKKKKKSKSSIPGKYLDKNYFYTGQKFLDSDQIFKKKSNPLERIGDVKSPIRVCNFKKQQDQGIMAIPIMKNFNIITKKKKKKFNSLIDLNISAPSPIHLVKDQANNSIQYGQNLVQENLKYSANSNSFPRQKRISKAANSSLTLNPQMRLTNSDRICSIEVINKSVADCKKKLDKYQKAKKFRQNQKSQSVGTHYNSGRNSDSTQRSNIKPKCHLFKATKGINAFPRGSSCNSPRIEQPFLYNFFNGKVPTLREKLNSTVLHSDLQRQSIFEQQFQLENTEYSDLFSNEKISNFYNKKLLEDIYRGDDDILSNELEGGYDYGKTKKIRKKVKKLKHTLSATLGRKPEPTCMQIKSLAPKIHQNIIQKRKSLLKSRCKNNESMVNININSCLFKPLKKDAFTDSIRFRKKKKKIKNLKSWIRKERLKGNIKSLEKVRILNLTCAQGFQRKNMMMNKNPEPFYTHESIF</sequence>
<gene>
    <name evidence="2" type="ORF">ECRASSUSDP1_LOCUS696</name>
</gene>
<feature type="region of interest" description="Disordered" evidence="1">
    <location>
        <begin position="191"/>
        <end position="220"/>
    </location>
</feature>
<protein>
    <submittedName>
        <fullName evidence="2">Uncharacterized protein</fullName>
    </submittedName>
</protein>
<evidence type="ECO:0000256" key="1">
    <source>
        <dbReference type="SAM" id="MobiDB-lite"/>
    </source>
</evidence>
<organism evidence="2 3">
    <name type="scientific">Euplotes crassus</name>
    <dbReference type="NCBI Taxonomy" id="5936"/>
    <lineage>
        <taxon>Eukaryota</taxon>
        <taxon>Sar</taxon>
        <taxon>Alveolata</taxon>
        <taxon>Ciliophora</taxon>
        <taxon>Intramacronucleata</taxon>
        <taxon>Spirotrichea</taxon>
        <taxon>Hypotrichia</taxon>
        <taxon>Euplotida</taxon>
        <taxon>Euplotidae</taxon>
        <taxon>Moneuplotes</taxon>
    </lineage>
</organism>
<evidence type="ECO:0000313" key="2">
    <source>
        <dbReference type="EMBL" id="CAI2359405.1"/>
    </source>
</evidence>
<keyword evidence="3" id="KW-1185">Reference proteome</keyword>
<comment type="caution">
    <text evidence="2">The sequence shown here is derived from an EMBL/GenBank/DDBJ whole genome shotgun (WGS) entry which is preliminary data.</text>
</comment>
<reference evidence="2" key="1">
    <citation type="submission" date="2023-07" db="EMBL/GenBank/DDBJ databases">
        <authorList>
            <consortium name="AG Swart"/>
            <person name="Singh M."/>
            <person name="Singh A."/>
            <person name="Seah K."/>
            <person name="Emmerich C."/>
        </authorList>
    </citation>
    <scope>NUCLEOTIDE SEQUENCE</scope>
    <source>
        <strain evidence="2">DP1</strain>
    </source>
</reference>
<proteinExistence type="predicted"/>
<dbReference type="AlphaFoldDB" id="A0AAD1U132"/>
<feature type="compositionally biased region" description="Polar residues" evidence="1">
    <location>
        <begin position="196"/>
        <end position="219"/>
    </location>
</feature>
<dbReference type="Proteomes" id="UP001295684">
    <property type="component" value="Unassembled WGS sequence"/>
</dbReference>
<evidence type="ECO:0000313" key="3">
    <source>
        <dbReference type="Proteomes" id="UP001295684"/>
    </source>
</evidence>
<feature type="region of interest" description="Disordered" evidence="1">
    <location>
        <begin position="1"/>
        <end position="21"/>
    </location>
</feature>